<feature type="transmembrane region" description="Helical" evidence="6">
    <location>
        <begin position="413"/>
        <end position="435"/>
    </location>
</feature>
<feature type="transmembrane region" description="Helical" evidence="6">
    <location>
        <begin position="471"/>
        <end position="488"/>
    </location>
</feature>
<dbReference type="STRING" id="288992.SAMN04488522_101602"/>
<dbReference type="Pfam" id="PF01943">
    <property type="entry name" value="Polysacc_synt"/>
    <property type="match status" value="1"/>
</dbReference>
<dbReference type="RefSeq" id="WP_084528477.1">
    <property type="nucleotide sequence ID" value="NZ_FQUQ01000001.1"/>
</dbReference>
<keyword evidence="3 6" id="KW-0812">Transmembrane</keyword>
<dbReference type="AlphaFoldDB" id="A0A1M4UL88"/>
<evidence type="ECO:0000256" key="5">
    <source>
        <dbReference type="ARBA" id="ARBA00023136"/>
    </source>
</evidence>
<keyword evidence="4 6" id="KW-1133">Transmembrane helix</keyword>
<keyword evidence="8" id="KW-1185">Reference proteome</keyword>
<evidence type="ECO:0000256" key="6">
    <source>
        <dbReference type="SAM" id="Phobius"/>
    </source>
</evidence>
<reference evidence="8" key="1">
    <citation type="submission" date="2016-11" db="EMBL/GenBank/DDBJ databases">
        <authorList>
            <person name="Varghese N."/>
            <person name="Submissions S."/>
        </authorList>
    </citation>
    <scope>NUCLEOTIDE SEQUENCE [LARGE SCALE GENOMIC DNA]</scope>
    <source>
        <strain evidence="8">DSM 16990</strain>
    </source>
</reference>
<dbReference type="InterPro" id="IPR002797">
    <property type="entry name" value="Polysacc_synth"/>
</dbReference>
<evidence type="ECO:0000256" key="4">
    <source>
        <dbReference type="ARBA" id="ARBA00022989"/>
    </source>
</evidence>
<protein>
    <submittedName>
        <fullName evidence="7">Membrane protein involved in the export of O-antigen and teichoic acid</fullName>
    </submittedName>
</protein>
<dbReference type="PANTHER" id="PTHR30250:SF11">
    <property type="entry name" value="O-ANTIGEN TRANSPORTER-RELATED"/>
    <property type="match status" value="1"/>
</dbReference>
<feature type="transmembrane region" description="Helical" evidence="6">
    <location>
        <begin position="272"/>
        <end position="293"/>
    </location>
</feature>
<evidence type="ECO:0000313" key="8">
    <source>
        <dbReference type="Proteomes" id="UP000184287"/>
    </source>
</evidence>
<evidence type="ECO:0000313" key="7">
    <source>
        <dbReference type="EMBL" id="SHE57333.1"/>
    </source>
</evidence>
<gene>
    <name evidence="7" type="ORF">SAMN04488522_101602</name>
</gene>
<dbReference type="OrthoDB" id="9814608at2"/>
<evidence type="ECO:0000256" key="3">
    <source>
        <dbReference type="ARBA" id="ARBA00022692"/>
    </source>
</evidence>
<feature type="transmembrane region" description="Helical" evidence="6">
    <location>
        <begin position="123"/>
        <end position="142"/>
    </location>
</feature>
<keyword evidence="2" id="KW-1003">Cell membrane</keyword>
<dbReference type="EMBL" id="FQUQ01000001">
    <property type="protein sequence ID" value="SHE57333.1"/>
    <property type="molecule type" value="Genomic_DNA"/>
</dbReference>
<comment type="subcellular location">
    <subcellularLocation>
        <location evidence="1">Cell membrane</location>
        <topology evidence="1">Multi-pass membrane protein</topology>
    </subcellularLocation>
</comment>
<evidence type="ECO:0000256" key="1">
    <source>
        <dbReference type="ARBA" id="ARBA00004651"/>
    </source>
</evidence>
<keyword evidence="5 6" id="KW-0472">Membrane</keyword>
<proteinExistence type="predicted"/>
<accession>A0A1M4UL88</accession>
<name>A0A1M4UL88_9SPHI</name>
<feature type="transmembrane region" description="Helical" evidence="6">
    <location>
        <begin position="388"/>
        <end position="407"/>
    </location>
</feature>
<feature type="transmembrane region" description="Helical" evidence="6">
    <location>
        <begin position="231"/>
        <end position="252"/>
    </location>
</feature>
<feature type="transmembrane region" description="Helical" evidence="6">
    <location>
        <begin position="154"/>
        <end position="177"/>
    </location>
</feature>
<feature type="transmembrane region" description="Helical" evidence="6">
    <location>
        <begin position="80"/>
        <end position="103"/>
    </location>
</feature>
<feature type="transmembrane region" description="Helical" evidence="6">
    <location>
        <begin position="12"/>
        <end position="32"/>
    </location>
</feature>
<feature type="transmembrane region" description="Helical" evidence="6">
    <location>
        <begin position="197"/>
        <end position="219"/>
    </location>
</feature>
<dbReference type="InterPro" id="IPR050833">
    <property type="entry name" value="Poly_Biosynth_Transport"/>
</dbReference>
<feature type="transmembrane region" description="Helical" evidence="6">
    <location>
        <begin position="356"/>
        <end position="376"/>
    </location>
</feature>
<organism evidence="7 8">
    <name type="scientific">Pedobacter caeni</name>
    <dbReference type="NCBI Taxonomy" id="288992"/>
    <lineage>
        <taxon>Bacteria</taxon>
        <taxon>Pseudomonadati</taxon>
        <taxon>Bacteroidota</taxon>
        <taxon>Sphingobacteriia</taxon>
        <taxon>Sphingobacteriales</taxon>
        <taxon>Sphingobacteriaceae</taxon>
        <taxon>Pedobacter</taxon>
    </lineage>
</organism>
<feature type="transmembrane region" description="Helical" evidence="6">
    <location>
        <begin position="447"/>
        <end position="465"/>
    </location>
</feature>
<dbReference type="PANTHER" id="PTHR30250">
    <property type="entry name" value="PST FAMILY PREDICTED COLANIC ACID TRANSPORTER"/>
    <property type="match status" value="1"/>
</dbReference>
<feature type="transmembrane region" description="Helical" evidence="6">
    <location>
        <begin position="38"/>
        <end position="60"/>
    </location>
</feature>
<feature type="transmembrane region" description="Helical" evidence="6">
    <location>
        <begin position="314"/>
        <end position="336"/>
    </location>
</feature>
<dbReference type="Proteomes" id="UP000184287">
    <property type="component" value="Unassembled WGS sequence"/>
</dbReference>
<sequence>MSILKKFVGQTAIYGISTVLSRLLNFILTPIYTRTYPAVTYGIFTTLYAYSAMINAILAFGMESTFFRYLNKHEDKKQLVYNNSFLCVAFIALLFLITGIIFNEPIAIYLSNGADRLADYKSFVQYFLWILFVDAICVIPFAKLRADQKAFRYSLIKFLNIGCFVFMNLIFIFLLPMVIRNHWPMAEWLESWYRHQWIGYVFLSNLIASIVTLLLLLPEISQLQLKFDRPLFAKMIAYSWPILIANLSFIVNENLGRIALSGLLEKSAADKAVGILGAVSKIAVFMSIFITAFRLGAEPFFFSHARNANARQNYAVILYYFVIALSILFIALVANIEMLKYFISGRKTNIAEYWDGLQAVPFLLFGYVCLGVYMNLSVWYRLSDMTKFGLYISGIGAVLTIVLNFMLIPKYGYMGSVWVSMTVYFAMMILSYILGQKYYPIPYKLKSILAYLMTSVVIVTLSFWVFNRNIYIGNSGLLLFLAGVIYFEKDQLKLLLKK</sequence>
<dbReference type="GO" id="GO:0005886">
    <property type="term" value="C:plasma membrane"/>
    <property type="evidence" value="ECO:0007669"/>
    <property type="project" value="UniProtKB-SubCell"/>
</dbReference>
<evidence type="ECO:0000256" key="2">
    <source>
        <dbReference type="ARBA" id="ARBA00022475"/>
    </source>
</evidence>